<name>A0AA37BX09_9ACTN</name>
<dbReference type="EMBL" id="BNDZ01000005">
    <property type="protein sequence ID" value="GHI46345.1"/>
    <property type="molecule type" value="Genomic_DNA"/>
</dbReference>
<dbReference type="AlphaFoldDB" id="A0AA37BX09"/>
<sequence length="80" mass="8949">MNHQQQQGQDEAWRVRRRQAGIVAFVVGLVGALAFFAFFPGLPHVIDWGAIIVSLAVGALARWACQLWMTKRRGELMSGR</sequence>
<feature type="transmembrane region" description="Helical" evidence="1">
    <location>
        <begin position="20"/>
        <end position="39"/>
    </location>
</feature>
<reference evidence="2" key="1">
    <citation type="submission" date="2022-09" db="EMBL/GenBank/DDBJ databases">
        <title>Whole genome shotgun sequence of Streptomyces albidoflavus NBRC 12854.</title>
        <authorList>
            <person name="Komaki H."/>
            <person name="Tamura T."/>
        </authorList>
    </citation>
    <scope>NUCLEOTIDE SEQUENCE</scope>
    <source>
        <strain evidence="2">NBRC 12854</strain>
    </source>
</reference>
<feature type="transmembrane region" description="Helical" evidence="1">
    <location>
        <begin position="45"/>
        <end position="65"/>
    </location>
</feature>
<proteinExistence type="predicted"/>
<keyword evidence="1" id="KW-1133">Transmembrane helix</keyword>
<organism evidence="2 3">
    <name type="scientific">Streptomyces albidoflavus</name>
    <dbReference type="NCBI Taxonomy" id="1886"/>
    <lineage>
        <taxon>Bacteria</taxon>
        <taxon>Bacillati</taxon>
        <taxon>Actinomycetota</taxon>
        <taxon>Actinomycetes</taxon>
        <taxon>Kitasatosporales</taxon>
        <taxon>Streptomycetaceae</taxon>
        <taxon>Streptomyces</taxon>
        <taxon>Streptomyces albidoflavus group</taxon>
    </lineage>
</organism>
<gene>
    <name evidence="2" type="ORF">ScoT_25190</name>
</gene>
<keyword evidence="1" id="KW-0472">Membrane</keyword>
<evidence type="ECO:0000313" key="2">
    <source>
        <dbReference type="EMBL" id="GHI46345.1"/>
    </source>
</evidence>
<keyword evidence="1" id="KW-0812">Transmembrane</keyword>
<evidence type="ECO:0000256" key="1">
    <source>
        <dbReference type="SAM" id="Phobius"/>
    </source>
</evidence>
<dbReference type="RefSeq" id="WP_128826250.1">
    <property type="nucleotide sequence ID" value="NZ_BNDZ01000005.1"/>
</dbReference>
<evidence type="ECO:0000313" key="3">
    <source>
        <dbReference type="Proteomes" id="UP001051844"/>
    </source>
</evidence>
<protein>
    <submittedName>
        <fullName evidence="2">Uncharacterized protein</fullName>
    </submittedName>
</protein>
<accession>A0AA37BX09</accession>
<dbReference type="Proteomes" id="UP001051844">
    <property type="component" value="Unassembled WGS sequence"/>
</dbReference>
<comment type="caution">
    <text evidence="2">The sequence shown here is derived from an EMBL/GenBank/DDBJ whole genome shotgun (WGS) entry which is preliminary data.</text>
</comment>